<comment type="caution">
    <text evidence="1">The sequence shown here is derived from an EMBL/GenBank/DDBJ whole genome shotgun (WGS) entry which is preliminary data.</text>
</comment>
<proteinExistence type="predicted"/>
<dbReference type="Pfam" id="PF14085">
    <property type="entry name" value="DUF4265"/>
    <property type="match status" value="1"/>
</dbReference>
<accession>A0ABP9S8M7</accession>
<dbReference type="Proteomes" id="UP001501570">
    <property type="component" value="Unassembled WGS sequence"/>
</dbReference>
<keyword evidence="2" id="KW-1185">Reference proteome</keyword>
<organism evidence="1 2">
    <name type="scientific">Rugosimonospora acidiphila</name>
    <dbReference type="NCBI Taxonomy" id="556531"/>
    <lineage>
        <taxon>Bacteria</taxon>
        <taxon>Bacillati</taxon>
        <taxon>Actinomycetota</taxon>
        <taxon>Actinomycetes</taxon>
        <taxon>Micromonosporales</taxon>
        <taxon>Micromonosporaceae</taxon>
        <taxon>Rugosimonospora</taxon>
    </lineage>
</organism>
<name>A0ABP9S8M7_9ACTN</name>
<evidence type="ECO:0000313" key="2">
    <source>
        <dbReference type="Proteomes" id="UP001501570"/>
    </source>
</evidence>
<gene>
    <name evidence="1" type="ORF">GCM10023322_51450</name>
</gene>
<dbReference type="EMBL" id="BAABJQ010000017">
    <property type="protein sequence ID" value="GAA5192248.1"/>
    <property type="molecule type" value="Genomic_DNA"/>
</dbReference>
<dbReference type="RefSeq" id="WP_345633765.1">
    <property type="nucleotide sequence ID" value="NZ_BAABJQ010000017.1"/>
</dbReference>
<reference evidence="2" key="1">
    <citation type="journal article" date="2019" name="Int. J. Syst. Evol. Microbiol.">
        <title>The Global Catalogue of Microorganisms (GCM) 10K type strain sequencing project: providing services to taxonomists for standard genome sequencing and annotation.</title>
        <authorList>
            <consortium name="The Broad Institute Genomics Platform"/>
            <consortium name="The Broad Institute Genome Sequencing Center for Infectious Disease"/>
            <person name="Wu L."/>
            <person name="Ma J."/>
        </authorList>
    </citation>
    <scope>NUCLEOTIDE SEQUENCE [LARGE SCALE GENOMIC DNA]</scope>
    <source>
        <strain evidence="2">JCM 18304</strain>
    </source>
</reference>
<sequence>MTVAGQDPSHVRLLAGNASSGRPVYEAVPALPVEPGVYDVLGTPGLAAGCAAGDRIRVGDDGKFEVLRRGGNLCLLLYPSPPPADDEVAVLVAAFQRLDGLVELPPHRRFVVITVPVTAGFEAVEDAVNGWTAARGCPWEYGNVYDDDGEALGWWRTG</sequence>
<evidence type="ECO:0000313" key="1">
    <source>
        <dbReference type="EMBL" id="GAA5192248.1"/>
    </source>
</evidence>
<dbReference type="InterPro" id="IPR025361">
    <property type="entry name" value="DUF4265"/>
</dbReference>
<evidence type="ECO:0008006" key="3">
    <source>
        <dbReference type="Google" id="ProtNLM"/>
    </source>
</evidence>
<protein>
    <recommendedName>
        <fullName evidence="3">DUF4265 domain-containing protein</fullName>
    </recommendedName>
</protein>